<evidence type="ECO:0000313" key="1">
    <source>
        <dbReference type="EMBL" id="CCM65164.1"/>
    </source>
</evidence>
<protein>
    <submittedName>
        <fullName evidence="1">Uncharacterized protein</fullName>
    </submittedName>
</protein>
<proteinExistence type="predicted"/>
<dbReference type="HOGENOM" id="CLU_3416686_0_0_11"/>
<evidence type="ECO:0000313" key="2">
    <source>
        <dbReference type="Proteomes" id="UP000018291"/>
    </source>
</evidence>
<dbReference type="Proteomes" id="UP000018291">
    <property type="component" value="Unassembled WGS sequence"/>
</dbReference>
<reference evidence="1 2" key="1">
    <citation type="journal article" date="2013" name="ISME J.">
        <title>Metabolic model for the filamentous 'Candidatus Microthrix parvicella' based on genomic and metagenomic analyses.</title>
        <authorList>
            <person name="Jon McIlroy S."/>
            <person name="Kristiansen R."/>
            <person name="Albertsen M."/>
            <person name="Michael Karst S."/>
            <person name="Rossetti S."/>
            <person name="Lund Nielsen J."/>
            <person name="Tandoi V."/>
            <person name="James Seviour R."/>
            <person name="Nielsen P.H."/>
        </authorList>
    </citation>
    <scope>NUCLEOTIDE SEQUENCE [LARGE SCALE GENOMIC DNA]</scope>
    <source>
        <strain evidence="1 2">RN1</strain>
    </source>
</reference>
<dbReference type="AlphaFoldDB" id="R4Z2J1"/>
<organism evidence="1 2">
    <name type="scientific">Candidatus Neomicrothrix parvicella RN1</name>
    <dbReference type="NCBI Taxonomy" id="1229780"/>
    <lineage>
        <taxon>Bacteria</taxon>
        <taxon>Bacillati</taxon>
        <taxon>Actinomycetota</taxon>
        <taxon>Acidimicrobiia</taxon>
        <taxon>Acidimicrobiales</taxon>
        <taxon>Microthrixaceae</taxon>
        <taxon>Candidatus Neomicrothrix</taxon>
    </lineage>
</organism>
<keyword evidence="2" id="KW-1185">Reference proteome</keyword>
<name>R4Z2J1_9ACTN</name>
<comment type="caution">
    <text evidence="1">The sequence shown here is derived from an EMBL/GenBank/DDBJ whole genome shotgun (WGS) entry which is preliminary data.</text>
</comment>
<sequence length="26" mass="2854">MTESGGGLLIIRFVAWLVGVFDTQED</sequence>
<accession>R4Z2J1</accession>
<gene>
    <name evidence="1" type="ORF">BN381_60068</name>
</gene>
<dbReference type="EMBL" id="CANL01000056">
    <property type="protein sequence ID" value="CCM65164.1"/>
    <property type="molecule type" value="Genomic_DNA"/>
</dbReference>